<feature type="region of interest" description="Disordered" evidence="1">
    <location>
        <begin position="1"/>
        <end position="38"/>
    </location>
</feature>
<dbReference type="HOGENOM" id="CLU_2793756_0_0_1"/>
<evidence type="ECO:0000256" key="1">
    <source>
        <dbReference type="SAM" id="MobiDB-lite"/>
    </source>
</evidence>
<organism evidence="2 3">
    <name type="scientific">Capronia epimyces CBS 606.96</name>
    <dbReference type="NCBI Taxonomy" id="1182542"/>
    <lineage>
        <taxon>Eukaryota</taxon>
        <taxon>Fungi</taxon>
        <taxon>Dikarya</taxon>
        <taxon>Ascomycota</taxon>
        <taxon>Pezizomycotina</taxon>
        <taxon>Eurotiomycetes</taxon>
        <taxon>Chaetothyriomycetidae</taxon>
        <taxon>Chaetothyriales</taxon>
        <taxon>Herpotrichiellaceae</taxon>
        <taxon>Capronia</taxon>
    </lineage>
</organism>
<accession>W9XAB6</accession>
<dbReference type="AlphaFoldDB" id="W9XAB6"/>
<feature type="compositionally biased region" description="Basic and acidic residues" evidence="1">
    <location>
        <begin position="23"/>
        <end position="38"/>
    </location>
</feature>
<evidence type="ECO:0000313" key="2">
    <source>
        <dbReference type="EMBL" id="EXJ77412.1"/>
    </source>
</evidence>
<gene>
    <name evidence="2" type="ORF">A1O3_09638</name>
</gene>
<protein>
    <submittedName>
        <fullName evidence="2">Uncharacterized protein</fullName>
    </submittedName>
</protein>
<dbReference type="Proteomes" id="UP000019478">
    <property type="component" value="Unassembled WGS sequence"/>
</dbReference>
<dbReference type="GeneID" id="19173722"/>
<keyword evidence="3" id="KW-1185">Reference proteome</keyword>
<comment type="caution">
    <text evidence="2">The sequence shown here is derived from an EMBL/GenBank/DDBJ whole genome shotgun (WGS) entry which is preliminary data.</text>
</comment>
<reference evidence="2 3" key="1">
    <citation type="submission" date="2013-03" db="EMBL/GenBank/DDBJ databases">
        <title>The Genome Sequence of Capronia epimyces CBS 606.96.</title>
        <authorList>
            <consortium name="The Broad Institute Genomics Platform"/>
            <person name="Cuomo C."/>
            <person name="de Hoog S."/>
            <person name="Gorbushina A."/>
            <person name="Walker B."/>
            <person name="Young S.K."/>
            <person name="Zeng Q."/>
            <person name="Gargeya S."/>
            <person name="Fitzgerald M."/>
            <person name="Haas B."/>
            <person name="Abouelleil A."/>
            <person name="Allen A.W."/>
            <person name="Alvarado L."/>
            <person name="Arachchi H.M."/>
            <person name="Berlin A.M."/>
            <person name="Chapman S.B."/>
            <person name="Gainer-Dewar J."/>
            <person name="Goldberg J."/>
            <person name="Griggs A."/>
            <person name="Gujja S."/>
            <person name="Hansen M."/>
            <person name="Howarth C."/>
            <person name="Imamovic A."/>
            <person name="Ireland A."/>
            <person name="Larimer J."/>
            <person name="McCowan C."/>
            <person name="Murphy C."/>
            <person name="Pearson M."/>
            <person name="Poon T.W."/>
            <person name="Priest M."/>
            <person name="Roberts A."/>
            <person name="Saif S."/>
            <person name="Shea T."/>
            <person name="Sisk P."/>
            <person name="Sykes S."/>
            <person name="Wortman J."/>
            <person name="Nusbaum C."/>
            <person name="Birren B."/>
        </authorList>
    </citation>
    <scope>NUCLEOTIDE SEQUENCE [LARGE SCALE GENOMIC DNA]</scope>
    <source>
        <strain evidence="2 3">CBS 606.96</strain>
    </source>
</reference>
<dbReference type="EMBL" id="AMGY01000010">
    <property type="protein sequence ID" value="EXJ77412.1"/>
    <property type="molecule type" value="Genomic_DNA"/>
</dbReference>
<dbReference type="RefSeq" id="XP_007737922.1">
    <property type="nucleotide sequence ID" value="XM_007739732.1"/>
</dbReference>
<proteinExistence type="predicted"/>
<sequence length="68" mass="7824">MSAKTAYLPGRRCQGTHATGSDSPDRKVSVREDPSRDDWEAWKQQFQAQLRKKRCRTPGADCSARMRR</sequence>
<evidence type="ECO:0000313" key="3">
    <source>
        <dbReference type="Proteomes" id="UP000019478"/>
    </source>
</evidence>
<name>W9XAB6_9EURO</name>